<feature type="domain" description="Tesmin/TSO1-like CXC" evidence="2">
    <location>
        <begin position="27"/>
        <end position="69"/>
    </location>
</feature>
<feature type="region of interest" description="Disordered" evidence="1">
    <location>
        <begin position="74"/>
        <end position="97"/>
    </location>
</feature>
<dbReference type="InterPro" id="IPR033467">
    <property type="entry name" value="Tesmin/TSO1-like_CXC"/>
</dbReference>
<evidence type="ECO:0000313" key="3">
    <source>
        <dbReference type="EMBL" id="CAI5784637.1"/>
    </source>
</evidence>
<gene>
    <name evidence="3" type="ORF">PODLI_1B029296</name>
</gene>
<proteinExistence type="predicted"/>
<organism evidence="3 4">
    <name type="scientific">Podarcis lilfordi</name>
    <name type="common">Lilford's wall lizard</name>
    <dbReference type="NCBI Taxonomy" id="74358"/>
    <lineage>
        <taxon>Eukaryota</taxon>
        <taxon>Metazoa</taxon>
        <taxon>Chordata</taxon>
        <taxon>Craniata</taxon>
        <taxon>Vertebrata</taxon>
        <taxon>Euteleostomi</taxon>
        <taxon>Lepidosauria</taxon>
        <taxon>Squamata</taxon>
        <taxon>Bifurcata</taxon>
        <taxon>Unidentata</taxon>
        <taxon>Episquamata</taxon>
        <taxon>Laterata</taxon>
        <taxon>Lacertibaenia</taxon>
        <taxon>Lacertidae</taxon>
        <taxon>Podarcis</taxon>
    </lineage>
</organism>
<evidence type="ECO:0000259" key="2">
    <source>
        <dbReference type="SMART" id="SM01114"/>
    </source>
</evidence>
<dbReference type="AlphaFoldDB" id="A0AA35KUQ9"/>
<dbReference type="EMBL" id="OX395134">
    <property type="protein sequence ID" value="CAI5784637.1"/>
    <property type="molecule type" value="Genomic_DNA"/>
</dbReference>
<dbReference type="SMART" id="SM01114">
    <property type="entry name" value="CXC"/>
    <property type="match status" value="1"/>
</dbReference>
<protein>
    <recommendedName>
        <fullName evidence="2">Tesmin/TSO1-like CXC domain-containing protein</fullName>
    </recommendedName>
</protein>
<sequence length="128" mass="14684">MIVTDDEDSYSEVKVEDPQVFLRTSSRRNLQCACQGGCANKMCGCRKWNTSCTENCRCELRRCQNREPSYLEEQVDLKDSFDPEDPPSITRGDTSSRTLLTRENHGSMRSRGENTKCYIFSVLARFPP</sequence>
<reference evidence="3" key="1">
    <citation type="submission" date="2022-12" db="EMBL/GenBank/DDBJ databases">
        <authorList>
            <person name="Alioto T."/>
            <person name="Alioto T."/>
            <person name="Gomez Garrido J."/>
        </authorList>
    </citation>
    <scope>NUCLEOTIDE SEQUENCE</scope>
</reference>
<keyword evidence="4" id="KW-1185">Reference proteome</keyword>
<evidence type="ECO:0000256" key="1">
    <source>
        <dbReference type="SAM" id="MobiDB-lite"/>
    </source>
</evidence>
<dbReference type="Proteomes" id="UP001178461">
    <property type="component" value="Chromosome 9"/>
</dbReference>
<accession>A0AA35KUQ9</accession>
<name>A0AA35KUQ9_9SAUR</name>
<evidence type="ECO:0000313" key="4">
    <source>
        <dbReference type="Proteomes" id="UP001178461"/>
    </source>
</evidence>